<dbReference type="InterPro" id="IPR009057">
    <property type="entry name" value="Homeodomain-like_sf"/>
</dbReference>
<dbReference type="InterPro" id="IPR008422">
    <property type="entry name" value="KN_HD"/>
</dbReference>
<feature type="compositionally biased region" description="Polar residues" evidence="5">
    <location>
        <begin position="319"/>
        <end position="329"/>
    </location>
</feature>
<evidence type="ECO:0000256" key="2">
    <source>
        <dbReference type="ARBA" id="ARBA00023125"/>
    </source>
</evidence>
<proteinExistence type="inferred from homology"/>
<keyword evidence="4" id="KW-0539">Nucleus</keyword>
<dbReference type="VEuPathDB" id="FungiDB:AGR57_12117"/>
<feature type="compositionally biased region" description="Polar residues" evidence="5">
    <location>
        <begin position="249"/>
        <end position="259"/>
    </location>
</feature>
<feature type="domain" description="KN homeodomain" evidence="6">
    <location>
        <begin position="144"/>
        <end position="182"/>
    </location>
</feature>
<name>E7DAH2_PHACH</name>
<keyword evidence="3" id="KW-0371">Homeobox</keyword>
<evidence type="ECO:0000259" key="6">
    <source>
        <dbReference type="Pfam" id="PF05920"/>
    </source>
</evidence>
<dbReference type="Gene3D" id="1.10.10.60">
    <property type="entry name" value="Homeodomain-like"/>
    <property type="match status" value="1"/>
</dbReference>
<reference evidence="7" key="1">
    <citation type="journal article" date="2011" name="Eukaryot. Cell">
        <title>A single mating-type locus composed of homeodomain genes promotes nuclear migration and heterokaryosis in the white-rot fungus Phanerochaete chrysosporium.</title>
        <authorList>
            <person name="James T.Y."/>
            <person name="Lee M."/>
            <person name="van Diepen L.T."/>
        </authorList>
    </citation>
    <scope>NUCLEOTIDE SEQUENCE</scope>
    <source>
        <strain evidence="7">ME-OC-11_c2</strain>
    </source>
</reference>
<evidence type="ECO:0000256" key="4">
    <source>
        <dbReference type="ARBA" id="ARBA00023242"/>
    </source>
</evidence>
<feature type="region of interest" description="Disordered" evidence="5">
    <location>
        <begin position="244"/>
        <end position="268"/>
    </location>
</feature>
<comment type="similarity">
    <text evidence="1">Belongs to the TALE/M-ATYP homeobox family.</text>
</comment>
<evidence type="ECO:0000256" key="5">
    <source>
        <dbReference type="SAM" id="MobiDB-lite"/>
    </source>
</evidence>
<organism evidence="7">
    <name type="scientific">Phanerodontia chrysosporium</name>
    <name type="common">White-rot fungus</name>
    <name type="synonym">Sporotrichum pruinosum</name>
    <dbReference type="NCBI Taxonomy" id="2822231"/>
    <lineage>
        <taxon>Eukaryota</taxon>
        <taxon>Fungi</taxon>
        <taxon>Dikarya</taxon>
        <taxon>Basidiomycota</taxon>
        <taxon>Agaricomycotina</taxon>
        <taxon>Agaricomycetes</taxon>
        <taxon>Polyporales</taxon>
        <taxon>Phanerochaetaceae</taxon>
        <taxon>Phanerodontia</taxon>
    </lineage>
</organism>
<dbReference type="SUPFAM" id="SSF46689">
    <property type="entry name" value="Homeodomain-like"/>
    <property type="match status" value="1"/>
</dbReference>
<dbReference type="CDD" id="cd00086">
    <property type="entry name" value="homeodomain"/>
    <property type="match status" value="1"/>
</dbReference>
<dbReference type="AlphaFoldDB" id="E7DAH2"/>
<feature type="region of interest" description="Disordered" evidence="5">
    <location>
        <begin position="319"/>
        <end position="340"/>
    </location>
</feature>
<dbReference type="GO" id="GO:0006355">
    <property type="term" value="P:regulation of DNA-templated transcription"/>
    <property type="evidence" value="ECO:0007669"/>
    <property type="project" value="InterPro"/>
</dbReference>
<dbReference type="EMBL" id="HQ188439">
    <property type="protein sequence ID" value="ADN97176.1"/>
    <property type="molecule type" value="Genomic_DNA"/>
</dbReference>
<dbReference type="Pfam" id="PF05920">
    <property type="entry name" value="Homeobox_KN"/>
    <property type="match status" value="1"/>
</dbReference>
<feature type="region of interest" description="Disordered" evidence="5">
    <location>
        <begin position="280"/>
        <end position="306"/>
    </location>
</feature>
<accession>E7DAH2</accession>
<sequence length="619" mass="68966">MESTLIALRERFLDAEHDFLSLHSDDTLEAFANTWEQLCHEFDDVLHEGIVDDALRKLVQSVSWRVASLSEDLTQLQKETNTSTSNIIAEVEDMLRDMTIDDMAHPTVTKGPAPCPKPCASRQSLKPARVPASRPPHLTQAYRWLVDNIHNPYPTPAVKSRLASQARVTRRTIDDWFKSIRRCIGWVSFVKRHFKGSRTPAVAATRNILAEDDNTDVCFEVAADFLAVKTKLSDLYSTASPRMHDVTTRDTLPSTSSRDPSPALSDPTVSRCNAYTIFHAPKISHPPSPSRPPSLTFASSDSEDDDQLPCALETITASHNSSLSQQQQRSFHENLKPPPDHTEQIAAQFLSIIPSECSWSSETTPFEITADSCGYSTRKRKRSGVDVMSPNKYTRICSGQKMRNPKAAHGPIPFPQPRTHMRTPDLECSFEQDNPCLYDTRLPMPSCAPIGELSGCAEMKAFCSWHLGASDDISLDRHGPETDQVRISFRCGIRALSRTYIFLQVPDTPYPSHLERTCHATDTSVSSLSPEAIVHMLDDILSSIPGRPSLVDNTSSTLPTSNEEPSQETRLFISLSLEEREDFNNLLNSSISQTCLDFNDSIWKDALDPSSPQILGTLT</sequence>
<dbReference type="InterPro" id="IPR001356">
    <property type="entry name" value="HD"/>
</dbReference>
<feature type="compositionally biased region" description="Basic and acidic residues" evidence="5">
    <location>
        <begin position="330"/>
        <end position="340"/>
    </location>
</feature>
<evidence type="ECO:0000256" key="3">
    <source>
        <dbReference type="ARBA" id="ARBA00023155"/>
    </source>
</evidence>
<keyword evidence="2" id="KW-0238">DNA-binding</keyword>
<evidence type="ECO:0000256" key="1">
    <source>
        <dbReference type="ARBA" id="ARBA00005800"/>
    </source>
</evidence>
<evidence type="ECO:0000313" key="7">
    <source>
        <dbReference type="EMBL" id="ADN97176.1"/>
    </source>
</evidence>
<protein>
    <submittedName>
        <fullName evidence="7">A1 mating-type protein</fullName>
    </submittedName>
</protein>
<dbReference type="GO" id="GO:0003677">
    <property type="term" value="F:DNA binding"/>
    <property type="evidence" value="ECO:0007669"/>
    <property type="project" value="UniProtKB-KW"/>
</dbReference>